<dbReference type="EMBL" id="ML179046">
    <property type="protein sequence ID" value="THV05830.1"/>
    <property type="molecule type" value="Genomic_DNA"/>
</dbReference>
<feature type="compositionally biased region" description="Polar residues" evidence="1">
    <location>
        <begin position="90"/>
        <end position="120"/>
    </location>
</feature>
<evidence type="ECO:0000313" key="3">
    <source>
        <dbReference type="Proteomes" id="UP000297245"/>
    </source>
</evidence>
<proteinExistence type="predicted"/>
<sequence>MSANKPSASPPLPDGGIHFFHGTNHSQFENMTLNNVGRNQTHDHRGWSSDTIHHDSRRFETINGGYTENDHRQMDRNIENVHTYHEYQGSHGNSTNNYSEETRVTTTSTQLLPSRSSNPIAQPDRPRENENPSALRGPYAIGRDLSQVTIHQDREAALQNLPQDFRSAFIEYFVPAIIELTGTLRAWADPSTDQIRAVWQSVMPQDLQSNLSDSRWGPTIHNAILASLDNWRNAFASAAIEAVKDVVNRVSEARQDPQNYILRLREGDHRFRRYYFTDVSEDERGQPIRKGPFQSELISRTFSEHFKVINSVQPEHRLVGRATGAIVLSILAIERALNFYSSGTLEIPPGQEGEFSRANWDDKTTILQGRAHAIRTTSQIQSLFGRNRDGVERVSVEKWNEIVKKAMEYASPSSQMLEGVDEDEMDEDFTY</sequence>
<dbReference type="AlphaFoldDB" id="A0A4S8MRT4"/>
<protein>
    <submittedName>
        <fullName evidence="2">Uncharacterized protein</fullName>
    </submittedName>
</protein>
<dbReference type="Proteomes" id="UP000297245">
    <property type="component" value="Unassembled WGS sequence"/>
</dbReference>
<feature type="region of interest" description="Disordered" evidence="1">
    <location>
        <begin position="87"/>
        <end position="138"/>
    </location>
</feature>
<organism evidence="2 3">
    <name type="scientific">Dendrothele bispora (strain CBS 962.96)</name>
    <dbReference type="NCBI Taxonomy" id="1314807"/>
    <lineage>
        <taxon>Eukaryota</taxon>
        <taxon>Fungi</taxon>
        <taxon>Dikarya</taxon>
        <taxon>Basidiomycota</taxon>
        <taxon>Agaricomycotina</taxon>
        <taxon>Agaricomycetes</taxon>
        <taxon>Agaricomycetidae</taxon>
        <taxon>Agaricales</taxon>
        <taxon>Agaricales incertae sedis</taxon>
        <taxon>Dendrothele</taxon>
    </lineage>
</organism>
<evidence type="ECO:0000256" key="1">
    <source>
        <dbReference type="SAM" id="MobiDB-lite"/>
    </source>
</evidence>
<dbReference type="OrthoDB" id="3256015at2759"/>
<evidence type="ECO:0000313" key="2">
    <source>
        <dbReference type="EMBL" id="THV05830.1"/>
    </source>
</evidence>
<name>A0A4S8MRT4_DENBC</name>
<feature type="region of interest" description="Disordered" evidence="1">
    <location>
        <begin position="1"/>
        <end position="23"/>
    </location>
</feature>
<accession>A0A4S8MRT4</accession>
<reference evidence="2 3" key="1">
    <citation type="journal article" date="2019" name="Nat. Ecol. Evol.">
        <title>Megaphylogeny resolves global patterns of mushroom evolution.</title>
        <authorList>
            <person name="Varga T."/>
            <person name="Krizsan K."/>
            <person name="Foldi C."/>
            <person name="Dima B."/>
            <person name="Sanchez-Garcia M."/>
            <person name="Sanchez-Ramirez S."/>
            <person name="Szollosi G.J."/>
            <person name="Szarkandi J.G."/>
            <person name="Papp V."/>
            <person name="Albert L."/>
            <person name="Andreopoulos W."/>
            <person name="Angelini C."/>
            <person name="Antonin V."/>
            <person name="Barry K.W."/>
            <person name="Bougher N.L."/>
            <person name="Buchanan P."/>
            <person name="Buyck B."/>
            <person name="Bense V."/>
            <person name="Catcheside P."/>
            <person name="Chovatia M."/>
            <person name="Cooper J."/>
            <person name="Damon W."/>
            <person name="Desjardin D."/>
            <person name="Finy P."/>
            <person name="Geml J."/>
            <person name="Haridas S."/>
            <person name="Hughes K."/>
            <person name="Justo A."/>
            <person name="Karasinski D."/>
            <person name="Kautmanova I."/>
            <person name="Kiss B."/>
            <person name="Kocsube S."/>
            <person name="Kotiranta H."/>
            <person name="LaButti K.M."/>
            <person name="Lechner B.E."/>
            <person name="Liimatainen K."/>
            <person name="Lipzen A."/>
            <person name="Lukacs Z."/>
            <person name="Mihaltcheva S."/>
            <person name="Morgado L.N."/>
            <person name="Niskanen T."/>
            <person name="Noordeloos M.E."/>
            <person name="Ohm R.A."/>
            <person name="Ortiz-Santana B."/>
            <person name="Ovrebo C."/>
            <person name="Racz N."/>
            <person name="Riley R."/>
            <person name="Savchenko A."/>
            <person name="Shiryaev A."/>
            <person name="Soop K."/>
            <person name="Spirin V."/>
            <person name="Szebenyi C."/>
            <person name="Tomsovsky M."/>
            <person name="Tulloss R.E."/>
            <person name="Uehling J."/>
            <person name="Grigoriev I.V."/>
            <person name="Vagvolgyi C."/>
            <person name="Papp T."/>
            <person name="Martin F.M."/>
            <person name="Miettinen O."/>
            <person name="Hibbett D.S."/>
            <person name="Nagy L.G."/>
        </authorList>
    </citation>
    <scope>NUCLEOTIDE SEQUENCE [LARGE SCALE GENOMIC DNA]</scope>
    <source>
        <strain evidence="2 3">CBS 962.96</strain>
    </source>
</reference>
<gene>
    <name evidence="2" type="ORF">K435DRAFT_960900</name>
</gene>
<keyword evidence="3" id="KW-1185">Reference proteome</keyword>